<keyword evidence="2" id="KW-0067">ATP-binding</keyword>
<organism evidence="5 6">
    <name type="scientific">Dipteronia sinensis</name>
    <dbReference type="NCBI Taxonomy" id="43782"/>
    <lineage>
        <taxon>Eukaryota</taxon>
        <taxon>Viridiplantae</taxon>
        <taxon>Streptophyta</taxon>
        <taxon>Embryophyta</taxon>
        <taxon>Tracheophyta</taxon>
        <taxon>Spermatophyta</taxon>
        <taxon>Magnoliopsida</taxon>
        <taxon>eudicotyledons</taxon>
        <taxon>Gunneridae</taxon>
        <taxon>Pentapetalae</taxon>
        <taxon>rosids</taxon>
        <taxon>malvids</taxon>
        <taxon>Sapindales</taxon>
        <taxon>Sapindaceae</taxon>
        <taxon>Hippocastanoideae</taxon>
        <taxon>Acereae</taxon>
        <taxon>Dipteronia</taxon>
    </lineage>
</organism>
<dbReference type="Gene3D" id="1.10.8.60">
    <property type="match status" value="1"/>
</dbReference>
<dbReference type="InterPro" id="IPR003593">
    <property type="entry name" value="AAA+_ATPase"/>
</dbReference>
<dbReference type="SUPFAM" id="SSF52540">
    <property type="entry name" value="P-loop containing nucleoside triphosphate hydrolases"/>
    <property type="match status" value="2"/>
</dbReference>
<dbReference type="InterPro" id="IPR041569">
    <property type="entry name" value="AAA_lid_3"/>
</dbReference>
<evidence type="ECO:0000313" key="5">
    <source>
        <dbReference type="EMBL" id="KAK3229108.1"/>
    </source>
</evidence>
<dbReference type="InterPro" id="IPR050168">
    <property type="entry name" value="AAA_ATPase_domain"/>
</dbReference>
<name>A0AAE0B345_9ROSI</name>
<dbReference type="Pfam" id="PF17862">
    <property type="entry name" value="AAA_lid_3"/>
    <property type="match status" value="1"/>
</dbReference>
<protein>
    <recommendedName>
        <fullName evidence="4">AAA+ ATPase domain-containing protein</fullName>
    </recommendedName>
</protein>
<evidence type="ECO:0000256" key="2">
    <source>
        <dbReference type="ARBA" id="ARBA00022840"/>
    </source>
</evidence>
<comment type="caution">
    <text evidence="5">The sequence shown here is derived from an EMBL/GenBank/DDBJ whole genome shotgun (WGS) entry which is preliminary data.</text>
</comment>
<dbReference type="InterPro" id="IPR003959">
    <property type="entry name" value="ATPase_AAA_core"/>
</dbReference>
<feature type="region of interest" description="Disordered" evidence="3">
    <location>
        <begin position="444"/>
        <end position="467"/>
    </location>
</feature>
<feature type="domain" description="AAA+ ATPase" evidence="4">
    <location>
        <begin position="569"/>
        <end position="698"/>
    </location>
</feature>
<dbReference type="PANTHER" id="PTHR23077:SF27">
    <property type="entry name" value="ATPASE FAMILY GENE 2 PROTEIN HOMOLOG A"/>
    <property type="match status" value="1"/>
</dbReference>
<dbReference type="PANTHER" id="PTHR23077">
    <property type="entry name" value="AAA-FAMILY ATPASE"/>
    <property type="match status" value="1"/>
</dbReference>
<dbReference type="InterPro" id="IPR027417">
    <property type="entry name" value="P-loop_NTPase"/>
</dbReference>
<dbReference type="GO" id="GO:0009507">
    <property type="term" value="C:chloroplast"/>
    <property type="evidence" value="ECO:0007669"/>
    <property type="project" value="TreeGrafter"/>
</dbReference>
<dbReference type="AlphaFoldDB" id="A0AAE0B345"/>
<reference evidence="5" key="1">
    <citation type="journal article" date="2023" name="Plant J.">
        <title>Genome sequences and population genomics provide insights into the demographic history, inbreeding, and mutation load of two 'living fossil' tree species of Dipteronia.</title>
        <authorList>
            <person name="Feng Y."/>
            <person name="Comes H.P."/>
            <person name="Chen J."/>
            <person name="Zhu S."/>
            <person name="Lu R."/>
            <person name="Zhang X."/>
            <person name="Li P."/>
            <person name="Qiu J."/>
            <person name="Olsen K.M."/>
            <person name="Qiu Y."/>
        </authorList>
    </citation>
    <scope>NUCLEOTIDE SEQUENCE</scope>
    <source>
        <strain evidence="5">NBL</strain>
    </source>
</reference>
<dbReference type="GO" id="GO:0005524">
    <property type="term" value="F:ATP binding"/>
    <property type="evidence" value="ECO:0007669"/>
    <property type="project" value="UniProtKB-KW"/>
</dbReference>
<dbReference type="EMBL" id="JANJYJ010000001">
    <property type="protein sequence ID" value="KAK3229108.1"/>
    <property type="molecule type" value="Genomic_DNA"/>
</dbReference>
<dbReference type="Gene3D" id="3.40.50.300">
    <property type="entry name" value="P-loop containing nucleotide triphosphate hydrolases"/>
    <property type="match status" value="2"/>
</dbReference>
<evidence type="ECO:0000259" key="4">
    <source>
        <dbReference type="SMART" id="SM00382"/>
    </source>
</evidence>
<dbReference type="Proteomes" id="UP001281410">
    <property type="component" value="Unassembled WGS sequence"/>
</dbReference>
<keyword evidence="6" id="KW-1185">Reference proteome</keyword>
<evidence type="ECO:0000313" key="6">
    <source>
        <dbReference type="Proteomes" id="UP001281410"/>
    </source>
</evidence>
<evidence type="ECO:0000256" key="3">
    <source>
        <dbReference type="SAM" id="MobiDB-lite"/>
    </source>
</evidence>
<keyword evidence="1" id="KW-0547">Nucleotide-binding</keyword>
<sequence length="756" mass="83603">MHTCKELHLELVPFKCGINLNYDIFSTMNSFVDKSRGRLGNEIVSSPKTPLSIRNFTSPSISQLVSPIYEDSKSSFLDLNSSDVDSFDINEELRDESTKTLLQTCAASWLYSRNLLCGNLVAIPIMSKTFVFLVIGANKMPADDTNEYLTNERSKSMHPLSSELVNHGSDAFVINRETKVYLSSSSNSASDSFQKRSFPCVQIDSENVKAHTKHNISKLGGLSKKYAILKDIIVSSSMKDSLSSFGLRPVKGVLLHGPPGTGKTSLAQLCGHYIGVNLFIVNRPEIVSQNYGEREQALHGVFDSARQAAPAVVVHNKDAYWSFDPRKDGGEELSQIMVATLLNLMDGISRVDVLLVIAATNRPDSIKAALRRPGRLDWDIEIGVPSPVQRLDILHTLVIDSKHSFRLANSIPCHGHTWFCRTFIANEGHFDIIVEESGCSRNSGDNSSEILPSSHVSGTVSKTEDNFQNGVNSSSEGMFTLEEECTLKVTFEDFEKARMKGLAPCESSSDRVGSDLQCLYSNFLVVILEVPKVNWEDVGGQREVKTQLMEAVEWPQKHQEAFKRIGTRPPTGILLFGPPGCSKTLMARAVASEAGLNFLAVKGPELFSKWLANGLVNLRKLSDVCIRDLSCLIEGCTGADISLICREAAISAIEENLDSSVITMKHLKIAFRQVQPSDIQSYKELSTKFQRLVHSSATEDRSEYQQCSSRSTWIWTVIKSVALSYVASKQARVNRLLLQTSSSCKNRQHPLCLCQA</sequence>
<gene>
    <name evidence="5" type="ORF">Dsin_000989</name>
</gene>
<dbReference type="SMART" id="SM00382">
    <property type="entry name" value="AAA"/>
    <property type="match status" value="2"/>
</dbReference>
<feature type="domain" description="AAA+ ATPase" evidence="4">
    <location>
        <begin position="249"/>
        <end position="386"/>
    </location>
</feature>
<dbReference type="Pfam" id="PF00004">
    <property type="entry name" value="AAA"/>
    <property type="match status" value="2"/>
</dbReference>
<accession>A0AAE0B345</accession>
<proteinExistence type="predicted"/>
<dbReference type="GO" id="GO:0016887">
    <property type="term" value="F:ATP hydrolysis activity"/>
    <property type="evidence" value="ECO:0007669"/>
    <property type="project" value="InterPro"/>
</dbReference>
<evidence type="ECO:0000256" key="1">
    <source>
        <dbReference type="ARBA" id="ARBA00022741"/>
    </source>
</evidence>